<name>A0A8J4A8H3_9ACTN</name>
<dbReference type="Proteomes" id="UP000614996">
    <property type="component" value="Unassembled WGS sequence"/>
</dbReference>
<keyword evidence="2" id="KW-1185">Reference proteome</keyword>
<protein>
    <submittedName>
        <fullName evidence="1">Uncharacterized protein</fullName>
    </submittedName>
</protein>
<accession>A0A8J4A8H3</accession>
<gene>
    <name evidence="1" type="ORF">NUM_21900</name>
</gene>
<dbReference type="InterPro" id="IPR016181">
    <property type="entry name" value="Acyl_CoA_acyltransferase"/>
</dbReference>
<sequence length="54" mass="6209">MRAARPRVRHRPVGRVIADTTHDNVGSQRVLAKSGMRRHTTDDRLHHYELGRPA</sequence>
<organism evidence="1 2">
    <name type="scientific">Actinocatenispora comari</name>
    <dbReference type="NCBI Taxonomy" id="2807577"/>
    <lineage>
        <taxon>Bacteria</taxon>
        <taxon>Bacillati</taxon>
        <taxon>Actinomycetota</taxon>
        <taxon>Actinomycetes</taxon>
        <taxon>Micromonosporales</taxon>
        <taxon>Micromonosporaceae</taxon>
        <taxon>Actinocatenispora</taxon>
    </lineage>
</organism>
<comment type="caution">
    <text evidence="1">The sequence shown here is derived from an EMBL/GenBank/DDBJ whole genome shotgun (WGS) entry which is preliminary data.</text>
</comment>
<dbReference type="EMBL" id="BOPO01000033">
    <property type="protein sequence ID" value="GIL26936.1"/>
    <property type="molecule type" value="Genomic_DNA"/>
</dbReference>
<reference evidence="2" key="1">
    <citation type="journal article" date="2021" name="Int. J. Syst. Evol. Microbiol.">
        <title>Actinocatenispora comari sp. nov., an endophytic actinomycete isolated from aerial parts of Comarum salesowianum.</title>
        <authorList>
            <person name="Oyunbileg N."/>
            <person name="Iizaka Y."/>
            <person name="Hamada M."/>
            <person name="Davaapurev B.O."/>
            <person name="Fukumoto A."/>
            <person name="Tsetseg B."/>
            <person name="Kato F."/>
            <person name="Tamura T."/>
            <person name="Batkhuu J."/>
            <person name="Anzai Y."/>
        </authorList>
    </citation>
    <scope>NUCLEOTIDE SEQUENCE [LARGE SCALE GENOMIC DNA]</scope>
    <source>
        <strain evidence="2">NUM-2625</strain>
    </source>
</reference>
<dbReference type="Gene3D" id="3.40.630.30">
    <property type="match status" value="1"/>
</dbReference>
<proteinExistence type="predicted"/>
<dbReference type="AlphaFoldDB" id="A0A8J4A8H3"/>
<evidence type="ECO:0000313" key="2">
    <source>
        <dbReference type="Proteomes" id="UP000614996"/>
    </source>
</evidence>
<evidence type="ECO:0000313" key="1">
    <source>
        <dbReference type="EMBL" id="GIL26936.1"/>
    </source>
</evidence>
<dbReference type="SUPFAM" id="SSF55729">
    <property type="entry name" value="Acyl-CoA N-acyltransferases (Nat)"/>
    <property type="match status" value="1"/>
</dbReference>